<protein>
    <submittedName>
        <fullName evidence="2">Uncharacterized protein</fullName>
    </submittedName>
</protein>
<evidence type="ECO:0000313" key="3">
    <source>
        <dbReference type="Proteomes" id="UP000735302"/>
    </source>
</evidence>
<feature type="region of interest" description="Disordered" evidence="1">
    <location>
        <begin position="115"/>
        <end position="147"/>
    </location>
</feature>
<organism evidence="2 3">
    <name type="scientific">Plakobranchus ocellatus</name>
    <dbReference type="NCBI Taxonomy" id="259542"/>
    <lineage>
        <taxon>Eukaryota</taxon>
        <taxon>Metazoa</taxon>
        <taxon>Spiralia</taxon>
        <taxon>Lophotrochozoa</taxon>
        <taxon>Mollusca</taxon>
        <taxon>Gastropoda</taxon>
        <taxon>Heterobranchia</taxon>
        <taxon>Euthyneura</taxon>
        <taxon>Panpulmonata</taxon>
        <taxon>Sacoglossa</taxon>
        <taxon>Placobranchoidea</taxon>
        <taxon>Plakobranchidae</taxon>
        <taxon>Plakobranchus</taxon>
    </lineage>
</organism>
<sequence>MPRSNRSRFNLTRADTMSEDEKKELYYENFEDLAALRNKVYSKLGIWPKNTFTPPQTHQSLQKKKELELQRKKEAEEEHKGRLERLRCLYTPQFKGAQPKQQEIQQQQLQHQQQELKCKKREDQRVPEVEKQQQQQQQQQQLQQDLQEEKGPIETRDCLNKDPNQPSTQLSSYSYEAMSVEQKINVIALIDCHLSLTGQLTKSPPLLLWTQGGQTITLQRHRNAPCAGSLFLSTPTPPSPHPFPSPHFPSTPYLDTGYNKLRPVDAQITTSFIGHNLKYKHDKMWALPTLSL</sequence>
<evidence type="ECO:0000313" key="2">
    <source>
        <dbReference type="EMBL" id="GFO32371.1"/>
    </source>
</evidence>
<dbReference type="AlphaFoldDB" id="A0AAV4CL39"/>
<feature type="compositionally biased region" description="Basic and acidic residues" evidence="1">
    <location>
        <begin position="63"/>
        <end position="81"/>
    </location>
</feature>
<dbReference type="Proteomes" id="UP000735302">
    <property type="component" value="Unassembled WGS sequence"/>
</dbReference>
<gene>
    <name evidence="2" type="ORF">PoB_005887600</name>
</gene>
<feature type="compositionally biased region" description="Low complexity" evidence="1">
    <location>
        <begin position="132"/>
        <end position="145"/>
    </location>
</feature>
<dbReference type="EMBL" id="BLXT01006607">
    <property type="protein sequence ID" value="GFO32371.1"/>
    <property type="molecule type" value="Genomic_DNA"/>
</dbReference>
<proteinExistence type="predicted"/>
<evidence type="ECO:0000256" key="1">
    <source>
        <dbReference type="SAM" id="MobiDB-lite"/>
    </source>
</evidence>
<comment type="caution">
    <text evidence="2">The sequence shown here is derived from an EMBL/GenBank/DDBJ whole genome shotgun (WGS) entry which is preliminary data.</text>
</comment>
<reference evidence="2 3" key="1">
    <citation type="journal article" date="2021" name="Elife">
        <title>Chloroplast acquisition without the gene transfer in kleptoplastic sea slugs, Plakobranchus ocellatus.</title>
        <authorList>
            <person name="Maeda T."/>
            <person name="Takahashi S."/>
            <person name="Yoshida T."/>
            <person name="Shimamura S."/>
            <person name="Takaki Y."/>
            <person name="Nagai Y."/>
            <person name="Toyoda A."/>
            <person name="Suzuki Y."/>
            <person name="Arimoto A."/>
            <person name="Ishii H."/>
            <person name="Satoh N."/>
            <person name="Nishiyama T."/>
            <person name="Hasebe M."/>
            <person name="Maruyama T."/>
            <person name="Minagawa J."/>
            <person name="Obokata J."/>
            <person name="Shigenobu S."/>
        </authorList>
    </citation>
    <scope>NUCLEOTIDE SEQUENCE [LARGE SCALE GENOMIC DNA]</scope>
</reference>
<name>A0AAV4CL39_9GAST</name>
<feature type="compositionally biased region" description="Basic and acidic residues" evidence="1">
    <location>
        <begin position="115"/>
        <end position="131"/>
    </location>
</feature>
<keyword evidence="3" id="KW-1185">Reference proteome</keyword>
<accession>A0AAV4CL39</accession>
<feature type="region of interest" description="Disordered" evidence="1">
    <location>
        <begin position="50"/>
        <end position="81"/>
    </location>
</feature>